<reference evidence="2 3" key="1">
    <citation type="journal article" date="2019" name="Syst. Appl. Microbiol.">
        <title>Microvirga tunisiensis sp. nov., a root nodule symbiotic bacterium isolated from Lupinus micranthus and L. luteus grown in Northern Tunisia.</title>
        <authorList>
            <person name="Msaddak A."/>
            <person name="Rejili M."/>
            <person name="Duran D."/>
            <person name="Mars M."/>
            <person name="Palacios J.M."/>
            <person name="Ruiz-Argueso T."/>
            <person name="Rey L."/>
            <person name="Imperial J."/>
        </authorList>
    </citation>
    <scope>NUCLEOTIDE SEQUENCE [LARGE SCALE GENOMIC DNA]</scope>
    <source>
        <strain evidence="2 3">Lmie10</strain>
    </source>
</reference>
<proteinExistence type="predicted"/>
<dbReference type="GO" id="GO:0006171">
    <property type="term" value="P:cAMP biosynthetic process"/>
    <property type="evidence" value="ECO:0007669"/>
    <property type="project" value="TreeGrafter"/>
</dbReference>
<dbReference type="GO" id="GO:0035556">
    <property type="term" value="P:intracellular signal transduction"/>
    <property type="evidence" value="ECO:0007669"/>
    <property type="project" value="InterPro"/>
</dbReference>
<dbReference type="GO" id="GO:0004016">
    <property type="term" value="F:adenylate cyclase activity"/>
    <property type="evidence" value="ECO:0007669"/>
    <property type="project" value="UniProtKB-ARBA"/>
</dbReference>
<keyword evidence="3" id="KW-1185">Reference proteome</keyword>
<dbReference type="EMBL" id="VOSK01000153">
    <property type="protein sequence ID" value="MPR28536.1"/>
    <property type="molecule type" value="Genomic_DNA"/>
</dbReference>
<dbReference type="PANTHER" id="PTHR43081:SF11">
    <property type="entry name" value="BLR2264 PROTEIN"/>
    <property type="match status" value="1"/>
</dbReference>
<dbReference type="PROSITE" id="PS50125">
    <property type="entry name" value="GUANYLATE_CYCLASE_2"/>
    <property type="match status" value="1"/>
</dbReference>
<dbReference type="SUPFAM" id="SSF55073">
    <property type="entry name" value="Nucleotide cyclase"/>
    <property type="match status" value="1"/>
</dbReference>
<name>A0A5N7MWU5_9HYPH</name>
<dbReference type="Proteomes" id="UP000403266">
    <property type="component" value="Unassembled WGS sequence"/>
</dbReference>
<dbReference type="Pfam" id="PF00211">
    <property type="entry name" value="Guanylate_cyc"/>
    <property type="match status" value="1"/>
</dbReference>
<dbReference type="CDD" id="cd07302">
    <property type="entry name" value="CHD"/>
    <property type="match status" value="1"/>
</dbReference>
<sequence>MREGVTGSFSTARRDGFTERELDVLRALVLPFSVAVKAAAALEMAEILLGTYLGAATGRSVLRRHVQRGHGHQVHAVIFYSDMRDSTTLAASASLETYLSTLNAYFDCVVDAVDAQGGEVLKFTGDGVLAMFPFEEGTQAGTNAYGLALAAARDALGRLGNVNARRAAAGASEIRCGIALHAGDVMYGNVGSARRLDFTATGPAVNEVCRLDAQCKTLAVPLVMSDVAASLCGGPLQSLGWHELRGVGRAIEAFSLPDAYGMHRA</sequence>
<dbReference type="InterPro" id="IPR029787">
    <property type="entry name" value="Nucleotide_cyclase"/>
</dbReference>
<evidence type="ECO:0000259" key="1">
    <source>
        <dbReference type="PROSITE" id="PS50125"/>
    </source>
</evidence>
<gene>
    <name evidence="2" type="ORF">FS320_26155</name>
</gene>
<dbReference type="Gene3D" id="3.30.70.1230">
    <property type="entry name" value="Nucleotide cyclase"/>
    <property type="match status" value="1"/>
</dbReference>
<evidence type="ECO:0000313" key="3">
    <source>
        <dbReference type="Proteomes" id="UP000403266"/>
    </source>
</evidence>
<feature type="domain" description="Guanylate cyclase" evidence="1">
    <location>
        <begin position="77"/>
        <end position="212"/>
    </location>
</feature>
<evidence type="ECO:0000313" key="2">
    <source>
        <dbReference type="EMBL" id="MPR28536.1"/>
    </source>
</evidence>
<dbReference type="PANTHER" id="PTHR43081">
    <property type="entry name" value="ADENYLATE CYCLASE, TERMINAL-DIFFERENTIATION SPECIFIC-RELATED"/>
    <property type="match status" value="1"/>
</dbReference>
<accession>A0A5N7MWU5</accession>
<organism evidence="2 3">
    <name type="scientific">Microvirga tunisiensis</name>
    <dbReference type="NCBI Taxonomy" id="2108360"/>
    <lineage>
        <taxon>Bacteria</taxon>
        <taxon>Pseudomonadati</taxon>
        <taxon>Pseudomonadota</taxon>
        <taxon>Alphaproteobacteria</taxon>
        <taxon>Hyphomicrobiales</taxon>
        <taxon>Methylobacteriaceae</taxon>
        <taxon>Microvirga</taxon>
    </lineage>
</organism>
<protein>
    <submittedName>
        <fullName evidence="2">Adenylate/guanylate cyclase domain-containing protein</fullName>
    </submittedName>
</protein>
<dbReference type="InterPro" id="IPR001054">
    <property type="entry name" value="A/G_cyclase"/>
</dbReference>
<dbReference type="RefSeq" id="WP_152714880.1">
    <property type="nucleotide sequence ID" value="NZ_VOSJ01000155.1"/>
</dbReference>
<dbReference type="AlphaFoldDB" id="A0A5N7MWU5"/>
<comment type="caution">
    <text evidence="2">The sequence shown here is derived from an EMBL/GenBank/DDBJ whole genome shotgun (WGS) entry which is preliminary data.</text>
</comment>
<dbReference type="InterPro" id="IPR050697">
    <property type="entry name" value="Adenylyl/Guanylyl_Cyclase_3/4"/>
</dbReference>
<dbReference type="OrthoDB" id="4565346at2"/>